<evidence type="ECO:0000256" key="4">
    <source>
        <dbReference type="ARBA" id="ARBA00022737"/>
    </source>
</evidence>
<dbReference type="InterPro" id="IPR013535">
    <property type="entry name" value="PUL_dom"/>
</dbReference>
<dbReference type="PANTHER" id="PTHR19849">
    <property type="entry name" value="PHOSPHOLIPASE A-2-ACTIVATING PROTEIN"/>
    <property type="match status" value="1"/>
</dbReference>
<sequence length="793" mass="85914">MASYKLSAVLKGHTSDVRAVLHPAPFFALTASRDGSTKVWKQTSQSPPTYEADELTSGAQFKTCLAYLPPSKEYADGLVLTAGQDTLIEARQPSTTADQNADAMMVGHSNQVCSLDVSERGDFFVSGSWDNSAKVWGVGKWEVEVDLPDHTATVWAALAYDRDTIVTGCADKAIRVFTAAGKQLVSFDGRDVVRALAKVEGHPTGAQIASASNDGIIRLWTLDGNLRGELHGHESFIYSLATLPSGEIVSSGEDRSIRIWKETECVQVITLPAISVWSVAACSNGDIIAGSSDKIARIFTREEARHADAAVIAEFNEAVQSSALPKQQVGEVNTTDLPGPDFLTIKSGTKEGQTAIIKDTNGQPTVYQWSMSQQQWTKIGQLVDSAASGNKVMHKGQEYDYVFDVDIEDGKPPLKLPYNTLQDPYEAATKFLQDNELPISYLEETANFIIKNSEGAQIGAQPQTTGADAWGTENRYRPGAPQSSYKPPEPQETAARSTLPQKDYLSIVLGKPSAALGQITKLNGSSNSPLSQPELDALSQLASTLDKHNFQAKPSLQSSMVEPALTPLLKIIATWEPLKTRLAALDLFRFAAAATPDFPVPGDDSLTHLFTNSIFEDAALRENNKLAMIGYRCFANLMYGSETGRVVSQVYTENIIQHLAAGAHVITEKADVSFAVAHATLALNLAVLVTTEKTDQSEQQALKLMEILVMVLSAFPAVDHAGSVPLAQSTEPAYRTLIALGTILVRFKGNDDIKKAAKSMYQVDSVLAGLKEKKYNDEPRFKRATGEISRLLK</sequence>
<name>A0AAN8EL24_9EURO</name>
<feature type="repeat" description="WD" evidence="5">
    <location>
        <begin position="230"/>
        <end position="261"/>
    </location>
</feature>
<dbReference type="Pfam" id="PF09070">
    <property type="entry name" value="PFU"/>
    <property type="match status" value="1"/>
</dbReference>
<protein>
    <submittedName>
        <fullName evidence="9">WD repeat protein Lub1</fullName>
    </submittedName>
</protein>
<dbReference type="SMART" id="SM00320">
    <property type="entry name" value="WD40"/>
    <property type="match status" value="6"/>
</dbReference>
<dbReference type="Pfam" id="PF08324">
    <property type="entry name" value="PUL"/>
    <property type="match status" value="1"/>
</dbReference>
<dbReference type="GO" id="GO:0043161">
    <property type="term" value="P:proteasome-mediated ubiquitin-dependent protein catabolic process"/>
    <property type="evidence" value="ECO:0007669"/>
    <property type="project" value="TreeGrafter"/>
</dbReference>
<dbReference type="FunFam" id="2.130.10.10:FF:000236">
    <property type="entry name" value="Polyubiquitin binding protein (Doa1/Ufd3)"/>
    <property type="match status" value="1"/>
</dbReference>
<evidence type="ECO:0000313" key="9">
    <source>
        <dbReference type="EMBL" id="KAK5953813.1"/>
    </source>
</evidence>
<dbReference type="SUPFAM" id="SSF50978">
    <property type="entry name" value="WD40 repeat-like"/>
    <property type="match status" value="1"/>
</dbReference>
<gene>
    <name evidence="9" type="primary">lub1</name>
    <name evidence="9" type="ORF">OHC33_005082</name>
</gene>
<evidence type="ECO:0000259" key="8">
    <source>
        <dbReference type="PROSITE" id="PS51396"/>
    </source>
</evidence>
<keyword evidence="3 5" id="KW-0853">WD repeat</keyword>
<evidence type="ECO:0000256" key="2">
    <source>
        <dbReference type="ARBA" id="ARBA00022490"/>
    </source>
</evidence>
<evidence type="ECO:0000313" key="10">
    <source>
        <dbReference type="Proteomes" id="UP001316803"/>
    </source>
</evidence>
<evidence type="ECO:0000256" key="1">
    <source>
        <dbReference type="ARBA" id="ARBA00004496"/>
    </source>
</evidence>
<organism evidence="9 10">
    <name type="scientific">Knufia fluminis</name>
    <dbReference type="NCBI Taxonomy" id="191047"/>
    <lineage>
        <taxon>Eukaryota</taxon>
        <taxon>Fungi</taxon>
        <taxon>Dikarya</taxon>
        <taxon>Ascomycota</taxon>
        <taxon>Pezizomycotina</taxon>
        <taxon>Eurotiomycetes</taxon>
        <taxon>Chaetothyriomycetidae</taxon>
        <taxon>Chaetothyriales</taxon>
        <taxon>Trichomeriaceae</taxon>
        <taxon>Knufia</taxon>
    </lineage>
</organism>
<feature type="domain" description="PUL" evidence="8">
    <location>
        <begin position="497"/>
        <end position="791"/>
    </location>
</feature>
<feature type="repeat" description="WD" evidence="5">
    <location>
        <begin position="202"/>
        <end position="223"/>
    </location>
</feature>
<dbReference type="InterPro" id="IPR001680">
    <property type="entry name" value="WD40_rpt"/>
</dbReference>
<evidence type="ECO:0000259" key="7">
    <source>
        <dbReference type="PROSITE" id="PS51394"/>
    </source>
</evidence>
<keyword evidence="10" id="KW-1185">Reference proteome</keyword>
<evidence type="ECO:0000256" key="5">
    <source>
        <dbReference type="PROSITE-ProRule" id="PRU00221"/>
    </source>
</evidence>
<dbReference type="Pfam" id="PF00400">
    <property type="entry name" value="WD40"/>
    <property type="match status" value="5"/>
</dbReference>
<evidence type="ECO:0000256" key="6">
    <source>
        <dbReference type="SAM" id="MobiDB-lite"/>
    </source>
</evidence>
<dbReference type="InterPro" id="IPR036322">
    <property type="entry name" value="WD40_repeat_dom_sf"/>
</dbReference>
<dbReference type="PROSITE" id="PS51396">
    <property type="entry name" value="PUL"/>
    <property type="match status" value="1"/>
</dbReference>
<dbReference type="InterPro" id="IPR015155">
    <property type="entry name" value="PFU"/>
</dbReference>
<feature type="repeat" description="WD" evidence="5">
    <location>
        <begin position="105"/>
        <end position="136"/>
    </location>
</feature>
<dbReference type="GO" id="GO:0043130">
    <property type="term" value="F:ubiquitin binding"/>
    <property type="evidence" value="ECO:0007669"/>
    <property type="project" value="TreeGrafter"/>
</dbReference>
<dbReference type="Proteomes" id="UP001316803">
    <property type="component" value="Unassembled WGS sequence"/>
</dbReference>
<dbReference type="CDD" id="cd00200">
    <property type="entry name" value="WD40"/>
    <property type="match status" value="1"/>
</dbReference>
<dbReference type="PROSITE" id="PS50082">
    <property type="entry name" value="WD_REPEATS_2"/>
    <property type="match status" value="3"/>
</dbReference>
<proteinExistence type="predicted"/>
<feature type="domain" description="PFU" evidence="7">
    <location>
        <begin position="368"/>
        <end position="463"/>
    </location>
</feature>
<dbReference type="AlphaFoldDB" id="A0AAN8EL24"/>
<dbReference type="GO" id="GO:0010992">
    <property type="term" value="P:ubiquitin recycling"/>
    <property type="evidence" value="ECO:0007669"/>
    <property type="project" value="TreeGrafter"/>
</dbReference>
<evidence type="ECO:0000256" key="3">
    <source>
        <dbReference type="ARBA" id="ARBA00022574"/>
    </source>
</evidence>
<dbReference type="GO" id="GO:0005737">
    <property type="term" value="C:cytoplasm"/>
    <property type="evidence" value="ECO:0007669"/>
    <property type="project" value="UniProtKB-SubCell"/>
</dbReference>
<dbReference type="PANTHER" id="PTHR19849:SF0">
    <property type="entry name" value="PHOSPHOLIPASE A-2-ACTIVATING PROTEIN"/>
    <property type="match status" value="1"/>
</dbReference>
<dbReference type="Gene3D" id="3.10.20.870">
    <property type="entry name" value="PFU (PLAA family ubiquitin binding), C-terminal domain"/>
    <property type="match status" value="1"/>
</dbReference>
<dbReference type="Gene3D" id="1.25.10.10">
    <property type="entry name" value="Leucine-rich Repeat Variant"/>
    <property type="match status" value="1"/>
</dbReference>
<comment type="caution">
    <text evidence="9">The sequence shown here is derived from an EMBL/GenBank/DDBJ whole genome shotgun (WGS) entry which is preliminary data.</text>
</comment>
<dbReference type="PROSITE" id="PS50294">
    <property type="entry name" value="WD_REPEATS_REGION"/>
    <property type="match status" value="2"/>
</dbReference>
<reference evidence="9 10" key="1">
    <citation type="submission" date="2022-12" db="EMBL/GenBank/DDBJ databases">
        <title>Genomic features and morphological characterization of a novel Knufia sp. strain isolated from spacecraft assembly facility.</title>
        <authorList>
            <person name="Teixeira M."/>
            <person name="Chander A.M."/>
            <person name="Stajich J.E."/>
            <person name="Venkateswaran K."/>
        </authorList>
    </citation>
    <scope>NUCLEOTIDE SEQUENCE [LARGE SCALE GENOMIC DNA]</scope>
    <source>
        <strain evidence="9 10">FJI-L2-BK-P2</strain>
    </source>
</reference>
<accession>A0AAN8EL24</accession>
<dbReference type="GO" id="GO:0005634">
    <property type="term" value="C:nucleus"/>
    <property type="evidence" value="ECO:0007669"/>
    <property type="project" value="TreeGrafter"/>
</dbReference>
<feature type="region of interest" description="Disordered" evidence="6">
    <location>
        <begin position="459"/>
        <end position="497"/>
    </location>
</feature>
<dbReference type="InterPro" id="IPR011989">
    <property type="entry name" value="ARM-like"/>
</dbReference>
<dbReference type="PROSITE" id="PS51394">
    <property type="entry name" value="PFU"/>
    <property type="match status" value="1"/>
</dbReference>
<comment type="subcellular location">
    <subcellularLocation>
        <location evidence="1">Cytoplasm</location>
    </subcellularLocation>
</comment>
<keyword evidence="2" id="KW-0963">Cytoplasm</keyword>
<dbReference type="InterPro" id="IPR038122">
    <property type="entry name" value="PFU_sf"/>
</dbReference>
<dbReference type="EMBL" id="JAKLMC020000010">
    <property type="protein sequence ID" value="KAK5953813.1"/>
    <property type="molecule type" value="Genomic_DNA"/>
</dbReference>
<keyword evidence="4" id="KW-0677">Repeat</keyword>
<dbReference type="Gene3D" id="2.130.10.10">
    <property type="entry name" value="YVTN repeat-like/Quinoprotein amine dehydrogenase"/>
    <property type="match status" value="1"/>
</dbReference>
<dbReference type="InterPro" id="IPR015943">
    <property type="entry name" value="WD40/YVTN_repeat-like_dom_sf"/>
</dbReference>